<evidence type="ECO:0000313" key="2">
    <source>
        <dbReference type="Proteomes" id="UP000729402"/>
    </source>
</evidence>
<keyword evidence="2" id="KW-1185">Reference proteome</keyword>
<gene>
    <name evidence="1" type="ORF">GUJ93_ZPchr0002g23953</name>
</gene>
<protein>
    <submittedName>
        <fullName evidence="1">Uncharacterized protein</fullName>
    </submittedName>
</protein>
<sequence>MAMMVMSREEVVKGSTLVCMNHDGEANVLVLGWDGDEDAHVVLVVDLDKDLDLRYPSLVDVEVLITGRGILIGSEQL</sequence>
<evidence type="ECO:0000313" key="1">
    <source>
        <dbReference type="EMBL" id="KAG8060061.1"/>
    </source>
</evidence>
<dbReference type="Proteomes" id="UP000729402">
    <property type="component" value="Unassembled WGS sequence"/>
</dbReference>
<dbReference type="EMBL" id="JAAALK010000287">
    <property type="protein sequence ID" value="KAG8060061.1"/>
    <property type="molecule type" value="Genomic_DNA"/>
</dbReference>
<organism evidence="1 2">
    <name type="scientific">Zizania palustris</name>
    <name type="common">Northern wild rice</name>
    <dbReference type="NCBI Taxonomy" id="103762"/>
    <lineage>
        <taxon>Eukaryota</taxon>
        <taxon>Viridiplantae</taxon>
        <taxon>Streptophyta</taxon>
        <taxon>Embryophyta</taxon>
        <taxon>Tracheophyta</taxon>
        <taxon>Spermatophyta</taxon>
        <taxon>Magnoliopsida</taxon>
        <taxon>Liliopsida</taxon>
        <taxon>Poales</taxon>
        <taxon>Poaceae</taxon>
        <taxon>BOP clade</taxon>
        <taxon>Oryzoideae</taxon>
        <taxon>Oryzeae</taxon>
        <taxon>Zizaniinae</taxon>
        <taxon>Zizania</taxon>
    </lineage>
</organism>
<reference evidence="1" key="1">
    <citation type="journal article" date="2021" name="bioRxiv">
        <title>Whole Genome Assembly and Annotation of Northern Wild Rice, Zizania palustris L., Supports a Whole Genome Duplication in the Zizania Genus.</title>
        <authorList>
            <person name="Haas M."/>
            <person name="Kono T."/>
            <person name="Macchietto M."/>
            <person name="Millas R."/>
            <person name="McGilp L."/>
            <person name="Shao M."/>
            <person name="Duquette J."/>
            <person name="Hirsch C.N."/>
            <person name="Kimball J."/>
        </authorList>
    </citation>
    <scope>NUCLEOTIDE SEQUENCE</scope>
    <source>
        <tissue evidence="1">Fresh leaf tissue</tissue>
    </source>
</reference>
<accession>A0A8J5VH19</accession>
<proteinExistence type="predicted"/>
<comment type="caution">
    <text evidence="1">The sequence shown here is derived from an EMBL/GenBank/DDBJ whole genome shotgun (WGS) entry which is preliminary data.</text>
</comment>
<dbReference type="AlphaFoldDB" id="A0A8J5VH19"/>
<reference evidence="1" key="2">
    <citation type="submission" date="2021-02" db="EMBL/GenBank/DDBJ databases">
        <authorList>
            <person name="Kimball J.A."/>
            <person name="Haas M.W."/>
            <person name="Macchietto M."/>
            <person name="Kono T."/>
            <person name="Duquette J."/>
            <person name="Shao M."/>
        </authorList>
    </citation>
    <scope>NUCLEOTIDE SEQUENCE</scope>
    <source>
        <tissue evidence="1">Fresh leaf tissue</tissue>
    </source>
</reference>
<name>A0A8J5VH19_ZIZPA</name>